<name>A0A4U0RX27_9ACTN</name>
<sequence>MASESPARPRPYDPPQQRVSGERLPSTPSLDFPAAINTGPGPMLDFGGATADGVELPVWPMLLTSSARY</sequence>
<evidence type="ECO:0000313" key="2">
    <source>
        <dbReference type="EMBL" id="TKA00886.1"/>
    </source>
</evidence>
<protein>
    <submittedName>
        <fullName evidence="2">Uncharacterized protein</fullName>
    </submittedName>
</protein>
<dbReference type="EMBL" id="SUMC01000078">
    <property type="protein sequence ID" value="TKA00886.1"/>
    <property type="molecule type" value="Genomic_DNA"/>
</dbReference>
<keyword evidence="3" id="KW-1185">Reference proteome</keyword>
<reference evidence="2 3" key="1">
    <citation type="submission" date="2019-04" db="EMBL/GenBank/DDBJ databases">
        <title>Streptomyces oryziradicis sp. nov., a novel actinomycete isolated from rhizosphere soil of rice (Oryza sativa L.).</title>
        <authorList>
            <person name="Li C."/>
        </authorList>
    </citation>
    <scope>NUCLEOTIDE SEQUENCE [LARGE SCALE GENOMIC DNA]</scope>
    <source>
        <strain evidence="2 3">NEAU-C40</strain>
    </source>
</reference>
<gene>
    <name evidence="2" type="ORF">FCI23_41680</name>
</gene>
<organism evidence="2 3">
    <name type="scientific">Actinacidiphila oryziradicis</name>
    <dbReference type="NCBI Taxonomy" id="2571141"/>
    <lineage>
        <taxon>Bacteria</taxon>
        <taxon>Bacillati</taxon>
        <taxon>Actinomycetota</taxon>
        <taxon>Actinomycetes</taxon>
        <taxon>Kitasatosporales</taxon>
        <taxon>Streptomycetaceae</taxon>
        <taxon>Actinacidiphila</taxon>
    </lineage>
</organism>
<dbReference type="RefSeq" id="WP_136729297.1">
    <property type="nucleotide sequence ID" value="NZ_SUMC01000078.1"/>
</dbReference>
<proteinExistence type="predicted"/>
<dbReference type="AlphaFoldDB" id="A0A4U0RX27"/>
<evidence type="ECO:0000256" key="1">
    <source>
        <dbReference type="SAM" id="MobiDB-lite"/>
    </source>
</evidence>
<feature type="region of interest" description="Disordered" evidence="1">
    <location>
        <begin position="1"/>
        <end position="43"/>
    </location>
</feature>
<dbReference type="Proteomes" id="UP000305778">
    <property type="component" value="Unassembled WGS sequence"/>
</dbReference>
<accession>A0A4U0RX27</accession>
<comment type="caution">
    <text evidence="2">The sequence shown here is derived from an EMBL/GenBank/DDBJ whole genome shotgun (WGS) entry which is preliminary data.</text>
</comment>
<evidence type="ECO:0000313" key="3">
    <source>
        <dbReference type="Proteomes" id="UP000305778"/>
    </source>
</evidence>